<sequence>MIQLARRLFSAALGLGLLTLAGCGETSVPPQPAWPTVTVSLNVPSRTLRLPLTIAQNLNLYRDQHIQVRWTHSSSAMIHVDWVPGRWPMAGSIASAPDIFLAAPQADPHFRLRQLSHLPVDYASTLTTNLALINAVMTLNQTRPDLHPLPWPEIEHLWAQRHLPWVLVTLAQLQTLTKINPHTVTLNWLGASTGPIPDVTISGRSAHLSQFLAALNIALWYIHTTPAPTLVKVLRPSNPALWNTLIKQGVQHHLWPATTRISAQEYNRGRALYGLEGSIPWPPYYSGVDTAASDQAFKATY</sequence>
<dbReference type="Proteomes" id="UP000325292">
    <property type="component" value="Chromosome"/>
</dbReference>
<proteinExistence type="predicted"/>
<accession>A0ABN5H0Z2</accession>
<organism evidence="2 3">
    <name type="scientific">Sulfobacillus thermotolerans</name>
    <dbReference type="NCBI Taxonomy" id="338644"/>
    <lineage>
        <taxon>Bacteria</taxon>
        <taxon>Bacillati</taxon>
        <taxon>Bacillota</taxon>
        <taxon>Clostridia</taxon>
        <taxon>Eubacteriales</taxon>
        <taxon>Clostridiales Family XVII. Incertae Sedis</taxon>
        <taxon>Sulfobacillus</taxon>
    </lineage>
</organism>
<evidence type="ECO:0000313" key="2">
    <source>
        <dbReference type="EMBL" id="AUW93153.1"/>
    </source>
</evidence>
<feature type="chain" id="PRO_5046060449" evidence="1">
    <location>
        <begin position="22"/>
        <end position="301"/>
    </location>
</feature>
<name>A0ABN5H0Z2_9FIRM</name>
<gene>
    <name evidence="2" type="ORF">BXT84_03630</name>
</gene>
<feature type="signal peptide" evidence="1">
    <location>
        <begin position="1"/>
        <end position="21"/>
    </location>
</feature>
<evidence type="ECO:0000256" key="1">
    <source>
        <dbReference type="SAM" id="SignalP"/>
    </source>
</evidence>
<evidence type="ECO:0000313" key="3">
    <source>
        <dbReference type="Proteomes" id="UP000325292"/>
    </source>
</evidence>
<keyword evidence="3" id="KW-1185">Reference proteome</keyword>
<keyword evidence="1" id="KW-0732">Signal</keyword>
<reference evidence="2 3" key="1">
    <citation type="journal article" date="2019" name="Sci. Rep.">
        <title>Sulfobacillus thermotolerans: new insights into resistance and metabolic capacities of acidophilic chemolithotrophs.</title>
        <authorList>
            <person name="Panyushkina A.E."/>
            <person name="Babenko V.V."/>
            <person name="Nikitina A.S."/>
            <person name="Selezneva O.V."/>
            <person name="Tsaplina I.A."/>
            <person name="Letarova M.A."/>
            <person name="Kostryukova E.S."/>
            <person name="Letarov A.V."/>
        </authorList>
    </citation>
    <scope>NUCLEOTIDE SEQUENCE [LARGE SCALE GENOMIC DNA]</scope>
    <source>
        <strain evidence="2 3">Kr1</strain>
    </source>
</reference>
<protein>
    <submittedName>
        <fullName evidence="2">Uncharacterized protein</fullName>
    </submittedName>
</protein>
<dbReference type="PROSITE" id="PS51257">
    <property type="entry name" value="PROKAR_LIPOPROTEIN"/>
    <property type="match status" value="1"/>
</dbReference>
<dbReference type="EMBL" id="CP019454">
    <property type="protein sequence ID" value="AUW93153.1"/>
    <property type="molecule type" value="Genomic_DNA"/>
</dbReference>